<keyword evidence="1" id="KW-0732">Signal</keyword>
<sequence length="169" mass="18904">MACSSWVLAILAVISFASQKALVNGESSWECFKFVNTIEPGTPGLGSWTSANWTTLINDRTQVSNRTLDNCKKQYYKPTVTILVATEEDLRRTFPTAPPNLKGKTMWSRDIFRTYTITNKGGNRTAYDCGNLFCKVKLGKDNRPTRLEGVNYKTGLFTGSINLKSCKKI</sequence>
<evidence type="ECO:0000313" key="2">
    <source>
        <dbReference type="EMBL" id="CAG7732509.1"/>
    </source>
</evidence>
<dbReference type="EMBL" id="CAJVCH010232787">
    <property type="protein sequence ID" value="CAG7732509.1"/>
    <property type="molecule type" value="Genomic_DNA"/>
</dbReference>
<accession>A0A8J2K6J7</accession>
<proteinExistence type="predicted"/>
<keyword evidence="3" id="KW-1185">Reference proteome</keyword>
<protein>
    <submittedName>
        <fullName evidence="2">Uncharacterized protein</fullName>
    </submittedName>
</protein>
<evidence type="ECO:0000256" key="1">
    <source>
        <dbReference type="SAM" id="SignalP"/>
    </source>
</evidence>
<feature type="chain" id="PRO_5035312855" evidence="1">
    <location>
        <begin position="26"/>
        <end position="169"/>
    </location>
</feature>
<evidence type="ECO:0000313" key="3">
    <source>
        <dbReference type="Proteomes" id="UP000708208"/>
    </source>
</evidence>
<dbReference type="Proteomes" id="UP000708208">
    <property type="component" value="Unassembled WGS sequence"/>
</dbReference>
<comment type="caution">
    <text evidence="2">The sequence shown here is derived from an EMBL/GenBank/DDBJ whole genome shotgun (WGS) entry which is preliminary data.</text>
</comment>
<organism evidence="2 3">
    <name type="scientific">Allacma fusca</name>
    <dbReference type="NCBI Taxonomy" id="39272"/>
    <lineage>
        <taxon>Eukaryota</taxon>
        <taxon>Metazoa</taxon>
        <taxon>Ecdysozoa</taxon>
        <taxon>Arthropoda</taxon>
        <taxon>Hexapoda</taxon>
        <taxon>Collembola</taxon>
        <taxon>Symphypleona</taxon>
        <taxon>Sminthuridae</taxon>
        <taxon>Allacma</taxon>
    </lineage>
</organism>
<dbReference type="AlphaFoldDB" id="A0A8J2K6J7"/>
<feature type="signal peptide" evidence="1">
    <location>
        <begin position="1"/>
        <end position="25"/>
    </location>
</feature>
<reference evidence="2" key="1">
    <citation type="submission" date="2021-06" db="EMBL/GenBank/DDBJ databases">
        <authorList>
            <person name="Hodson N. C."/>
            <person name="Mongue J. A."/>
            <person name="Jaron S. K."/>
        </authorList>
    </citation>
    <scope>NUCLEOTIDE SEQUENCE</scope>
</reference>
<gene>
    <name evidence="2" type="ORF">AFUS01_LOCUS21024</name>
</gene>
<name>A0A8J2K6J7_9HEXA</name>